<dbReference type="Proteomes" id="UP001275436">
    <property type="component" value="Unassembled WGS sequence"/>
</dbReference>
<keyword evidence="2 6" id="KW-1003">Cell membrane</keyword>
<dbReference type="PANTHER" id="PTHR12677">
    <property type="entry name" value="GOLGI APPARATUS MEMBRANE PROTEIN TVP38-RELATED"/>
    <property type="match status" value="1"/>
</dbReference>
<feature type="transmembrane region" description="Helical" evidence="6">
    <location>
        <begin position="7"/>
        <end position="26"/>
    </location>
</feature>
<protein>
    <recommendedName>
        <fullName evidence="6">TVP38/TMEM64 family membrane protein</fullName>
    </recommendedName>
</protein>
<feature type="domain" description="VTT" evidence="7">
    <location>
        <begin position="36"/>
        <end position="148"/>
    </location>
</feature>
<dbReference type="EMBL" id="BSKO01000001">
    <property type="protein sequence ID" value="GLO66810.1"/>
    <property type="molecule type" value="Genomic_DNA"/>
</dbReference>
<dbReference type="InterPro" id="IPR015414">
    <property type="entry name" value="TMEM64"/>
</dbReference>
<dbReference type="Pfam" id="PF09335">
    <property type="entry name" value="VTT_dom"/>
    <property type="match status" value="1"/>
</dbReference>
<organism evidence="8 9">
    <name type="scientific">Oceanobacillus kimchii</name>
    <dbReference type="NCBI Taxonomy" id="746691"/>
    <lineage>
        <taxon>Bacteria</taxon>
        <taxon>Bacillati</taxon>
        <taxon>Bacillota</taxon>
        <taxon>Bacilli</taxon>
        <taxon>Bacillales</taxon>
        <taxon>Bacillaceae</taxon>
        <taxon>Oceanobacillus</taxon>
    </lineage>
</organism>
<reference evidence="8 9" key="1">
    <citation type="submission" date="2023-02" db="EMBL/GenBank/DDBJ databases">
        <title>Oceanobacillus kimchii IFOP_LL358 isolated form Alexandrium catenella lab strain.</title>
        <authorList>
            <person name="Gajardo G."/>
            <person name="Ueki S."/>
            <person name="Maruyama F."/>
        </authorList>
    </citation>
    <scope>NUCLEOTIDE SEQUENCE [LARGE SCALE GENOMIC DNA]</scope>
    <source>
        <strain evidence="8 9">IFOP_LL358</strain>
    </source>
</reference>
<evidence type="ECO:0000256" key="4">
    <source>
        <dbReference type="ARBA" id="ARBA00022989"/>
    </source>
</evidence>
<proteinExistence type="inferred from homology"/>
<dbReference type="InterPro" id="IPR032816">
    <property type="entry name" value="VTT_dom"/>
</dbReference>
<keyword evidence="4 6" id="KW-1133">Transmembrane helix</keyword>
<evidence type="ECO:0000313" key="9">
    <source>
        <dbReference type="Proteomes" id="UP001275436"/>
    </source>
</evidence>
<comment type="similarity">
    <text evidence="6">Belongs to the TVP38/TMEM64 family.</text>
</comment>
<sequence length="202" mass="22666">MEYIGNYLFSIVEMGGVLSPLLFIIFHLFRPLLFLPVVFICISGGVLFGPVAGSIYSIIGITLSSLLFYGLMGWTPKSVQRLIGVKQKLLGKHAKLTKSQITLLRLVPFIHFHLLSLCLIEISNGFKDYARSSLFSSIPLAMVYTSIGGWISNLNPMFIGILLVALLPMLYLLRRKEIIIKWQEFFSVPDSQQHTSLTRSPS</sequence>
<keyword evidence="3 6" id="KW-0812">Transmembrane</keyword>
<evidence type="ECO:0000313" key="8">
    <source>
        <dbReference type="EMBL" id="GLO66810.1"/>
    </source>
</evidence>
<evidence type="ECO:0000256" key="2">
    <source>
        <dbReference type="ARBA" id="ARBA00022475"/>
    </source>
</evidence>
<comment type="subcellular location">
    <subcellularLocation>
        <location evidence="1 6">Cell membrane</location>
        <topology evidence="1 6">Multi-pass membrane protein</topology>
    </subcellularLocation>
</comment>
<accession>A0ABQ5TL97</accession>
<evidence type="ECO:0000259" key="7">
    <source>
        <dbReference type="Pfam" id="PF09335"/>
    </source>
</evidence>
<feature type="transmembrane region" description="Helical" evidence="6">
    <location>
        <begin position="55"/>
        <end position="72"/>
    </location>
</feature>
<feature type="transmembrane region" description="Helical" evidence="6">
    <location>
        <begin position="157"/>
        <end position="173"/>
    </location>
</feature>
<evidence type="ECO:0000256" key="3">
    <source>
        <dbReference type="ARBA" id="ARBA00022692"/>
    </source>
</evidence>
<comment type="caution">
    <text evidence="8">The sequence shown here is derived from an EMBL/GenBank/DDBJ whole genome shotgun (WGS) entry which is preliminary data.</text>
</comment>
<evidence type="ECO:0000256" key="5">
    <source>
        <dbReference type="ARBA" id="ARBA00023136"/>
    </source>
</evidence>
<dbReference type="RefSeq" id="WP_017797261.1">
    <property type="nucleotide sequence ID" value="NZ_BSKO01000001.1"/>
</dbReference>
<dbReference type="PANTHER" id="PTHR12677:SF59">
    <property type="entry name" value="GOLGI APPARATUS MEMBRANE PROTEIN TVP38-RELATED"/>
    <property type="match status" value="1"/>
</dbReference>
<keyword evidence="5 6" id="KW-0472">Membrane</keyword>
<evidence type="ECO:0000256" key="1">
    <source>
        <dbReference type="ARBA" id="ARBA00004651"/>
    </source>
</evidence>
<name>A0ABQ5TL97_9BACI</name>
<comment type="caution">
    <text evidence="6">Lacks conserved residue(s) required for the propagation of feature annotation.</text>
</comment>
<evidence type="ECO:0000256" key="6">
    <source>
        <dbReference type="RuleBase" id="RU366058"/>
    </source>
</evidence>
<feature type="transmembrane region" description="Helical" evidence="6">
    <location>
        <begin position="103"/>
        <end position="122"/>
    </location>
</feature>
<gene>
    <name evidence="8" type="ORF">MACH08_25940</name>
</gene>
<keyword evidence="9" id="KW-1185">Reference proteome</keyword>